<dbReference type="Pfam" id="PF06968">
    <property type="entry name" value="BATS"/>
    <property type="match status" value="1"/>
</dbReference>
<dbReference type="InterPro" id="IPR013785">
    <property type="entry name" value="Aldolase_TIM"/>
</dbReference>
<dbReference type="Proteomes" id="UP001165422">
    <property type="component" value="Unassembled WGS sequence"/>
</dbReference>
<comment type="cofactor">
    <cofactor evidence="13">
        <name>[4Fe-4S] cluster</name>
        <dbReference type="ChEBI" id="CHEBI:49883"/>
    </cofactor>
    <text evidence="13">Binds 1 [4Fe-4S] cluster. The cluster is coordinated with 3 cysteines and an exchangeable S-adenosyl-L-methionine.</text>
</comment>
<dbReference type="SFLD" id="SFLDG01060">
    <property type="entry name" value="BATS_domain_containing"/>
    <property type="match status" value="1"/>
</dbReference>
<name>A0ABS8N4W7_9CLOT</name>
<feature type="binding site" evidence="13">
    <location>
        <position position="207"/>
    </location>
    <ligand>
        <name>[2Fe-2S] cluster</name>
        <dbReference type="ChEBI" id="CHEBI:190135"/>
    </ligand>
</feature>
<keyword evidence="5 13" id="KW-0808">Transferase</keyword>
<dbReference type="RefSeq" id="WP_229980796.1">
    <property type="nucleotide sequence ID" value="NZ_JAJJPB010000002.1"/>
</dbReference>
<accession>A0ABS8N4W7</accession>
<dbReference type="HAMAP" id="MF_01694">
    <property type="entry name" value="BioB"/>
    <property type="match status" value="1"/>
</dbReference>
<comment type="cofactor">
    <cofactor evidence="13">
        <name>[2Fe-2S] cluster</name>
        <dbReference type="ChEBI" id="CHEBI:190135"/>
    </cofactor>
    <text evidence="13">Binds 1 [2Fe-2S] cluster. The cluster is coordinated with 3 cysteines and 1 arginine.</text>
</comment>
<dbReference type="PIRSF" id="PIRSF001619">
    <property type="entry name" value="Biotin_synth"/>
    <property type="match status" value="1"/>
</dbReference>
<evidence type="ECO:0000256" key="3">
    <source>
        <dbReference type="ARBA" id="ARBA00012236"/>
    </source>
</evidence>
<reference evidence="15" key="1">
    <citation type="submission" date="2021-11" db="EMBL/GenBank/DDBJ databases">
        <authorList>
            <person name="Qingchun L."/>
            <person name="Dong Z."/>
            <person name="Zongwei Q."/>
            <person name="Jia Z."/>
            <person name="Duotao L."/>
        </authorList>
    </citation>
    <scope>NUCLEOTIDE SEQUENCE</scope>
    <source>
        <strain evidence="15">WLY-B-L2</strain>
    </source>
</reference>
<proteinExistence type="inferred from homology"/>
<evidence type="ECO:0000256" key="4">
    <source>
        <dbReference type="ARBA" id="ARBA00022485"/>
    </source>
</evidence>
<comment type="caution">
    <text evidence="13">Lacks conserved residue(s) required for the propagation of feature annotation.</text>
</comment>
<feature type="binding site" evidence="13">
    <location>
        <position position="76"/>
    </location>
    <ligand>
        <name>[4Fe-4S] cluster</name>
        <dbReference type="ChEBI" id="CHEBI:49883"/>
        <note>4Fe-4S-S-AdoMet</note>
    </ligand>
</feature>
<keyword evidence="11 13" id="KW-0411">Iron-sulfur</keyword>
<gene>
    <name evidence="13 15" type="primary">bioB</name>
    <name evidence="15" type="ORF">LN736_02925</name>
</gene>
<evidence type="ECO:0000256" key="6">
    <source>
        <dbReference type="ARBA" id="ARBA00022691"/>
    </source>
</evidence>
<evidence type="ECO:0000256" key="10">
    <source>
        <dbReference type="ARBA" id="ARBA00023004"/>
    </source>
</evidence>
<dbReference type="SMART" id="SM00729">
    <property type="entry name" value="Elp3"/>
    <property type="match status" value="1"/>
</dbReference>
<comment type="function">
    <text evidence="13">Catalyzes the conversion of dethiobiotin (DTB) to biotin by the insertion of a sulfur atom into dethiobiotin via a radical-based mechanism.</text>
</comment>
<protein>
    <recommendedName>
        <fullName evidence="3 13">Biotin synthase</fullName>
        <ecNumber evidence="3 13">2.8.1.6</ecNumber>
    </recommendedName>
</protein>
<evidence type="ECO:0000259" key="14">
    <source>
        <dbReference type="PROSITE" id="PS51918"/>
    </source>
</evidence>
<evidence type="ECO:0000256" key="2">
    <source>
        <dbReference type="ARBA" id="ARBA00010765"/>
    </source>
</evidence>
<dbReference type="Gene3D" id="3.20.20.70">
    <property type="entry name" value="Aldolase class I"/>
    <property type="match status" value="1"/>
</dbReference>
<dbReference type="InterPro" id="IPR010722">
    <property type="entry name" value="BATS_dom"/>
</dbReference>
<organism evidence="15 16">
    <name type="scientific">Clostridium aromativorans</name>
    <dbReference type="NCBI Taxonomy" id="2836848"/>
    <lineage>
        <taxon>Bacteria</taxon>
        <taxon>Bacillati</taxon>
        <taxon>Bacillota</taxon>
        <taxon>Clostridia</taxon>
        <taxon>Eubacteriales</taxon>
        <taxon>Clostridiaceae</taxon>
        <taxon>Clostridium</taxon>
    </lineage>
</organism>
<evidence type="ECO:0000256" key="11">
    <source>
        <dbReference type="ARBA" id="ARBA00023014"/>
    </source>
</evidence>
<dbReference type="InterPro" id="IPR002684">
    <property type="entry name" value="Biotin_synth/BioAB"/>
</dbReference>
<feature type="binding site" evidence="13">
    <location>
        <position position="73"/>
    </location>
    <ligand>
        <name>[4Fe-4S] cluster</name>
        <dbReference type="ChEBI" id="CHEBI:49883"/>
        <note>4Fe-4S-S-AdoMet</note>
    </ligand>
</feature>
<keyword evidence="7 13" id="KW-0001">2Fe-2S</keyword>
<dbReference type="NCBIfam" id="TIGR00433">
    <property type="entry name" value="bioB"/>
    <property type="match status" value="1"/>
</dbReference>
<keyword evidence="8 13" id="KW-0479">Metal-binding</keyword>
<dbReference type="EMBL" id="JAJJPB010000002">
    <property type="protein sequence ID" value="MCC9293823.1"/>
    <property type="molecule type" value="Genomic_DNA"/>
</dbReference>
<dbReference type="InterPro" id="IPR058240">
    <property type="entry name" value="rSAM_sf"/>
</dbReference>
<evidence type="ECO:0000256" key="5">
    <source>
        <dbReference type="ARBA" id="ARBA00022679"/>
    </source>
</evidence>
<keyword evidence="16" id="KW-1185">Reference proteome</keyword>
<dbReference type="SFLD" id="SFLDG01278">
    <property type="entry name" value="biotin_synthase_like"/>
    <property type="match status" value="1"/>
</dbReference>
<dbReference type="EC" id="2.8.1.6" evidence="3 13"/>
<evidence type="ECO:0000313" key="15">
    <source>
        <dbReference type="EMBL" id="MCC9293823.1"/>
    </source>
</evidence>
<dbReference type="PROSITE" id="PS51918">
    <property type="entry name" value="RADICAL_SAM"/>
    <property type="match status" value="1"/>
</dbReference>
<keyword evidence="4 13" id="KW-0004">4Fe-4S</keyword>
<evidence type="ECO:0000256" key="1">
    <source>
        <dbReference type="ARBA" id="ARBA00004942"/>
    </source>
</evidence>
<keyword evidence="10 13" id="KW-0408">Iron</keyword>
<evidence type="ECO:0000256" key="13">
    <source>
        <dbReference type="HAMAP-Rule" id="MF_01694"/>
    </source>
</evidence>
<dbReference type="SFLD" id="SFLDS00029">
    <property type="entry name" value="Radical_SAM"/>
    <property type="match status" value="1"/>
</dbReference>
<feature type="domain" description="Radical SAM core" evidence="14">
    <location>
        <begin position="51"/>
        <end position="282"/>
    </location>
</feature>
<feature type="binding site" evidence="13">
    <location>
        <position position="69"/>
    </location>
    <ligand>
        <name>[4Fe-4S] cluster</name>
        <dbReference type="ChEBI" id="CHEBI:49883"/>
        <note>4Fe-4S-S-AdoMet</note>
    </ligand>
</feature>
<comment type="caution">
    <text evidence="15">The sequence shown here is derived from an EMBL/GenBank/DDBJ whole genome shotgun (WGS) entry which is preliminary data.</text>
</comment>
<dbReference type="SUPFAM" id="SSF102114">
    <property type="entry name" value="Radical SAM enzymes"/>
    <property type="match status" value="1"/>
</dbReference>
<dbReference type="SMART" id="SM00876">
    <property type="entry name" value="BATS"/>
    <property type="match status" value="1"/>
</dbReference>
<evidence type="ECO:0000256" key="8">
    <source>
        <dbReference type="ARBA" id="ARBA00022723"/>
    </source>
</evidence>
<feature type="binding site" evidence="13">
    <location>
        <position position="277"/>
    </location>
    <ligand>
        <name>[2Fe-2S] cluster</name>
        <dbReference type="ChEBI" id="CHEBI:190135"/>
    </ligand>
</feature>
<dbReference type="InterPro" id="IPR007197">
    <property type="entry name" value="rSAM"/>
</dbReference>
<keyword evidence="9 13" id="KW-0093">Biotin biosynthesis</keyword>
<dbReference type="PANTHER" id="PTHR22976">
    <property type="entry name" value="BIOTIN SYNTHASE"/>
    <property type="match status" value="1"/>
</dbReference>
<sequence>MDELWNEILEIGQRILNGGNITRKEAEALGKSKESDIFLLCSFANKIREKFNGSDVDLCSVINAKSGSCPEDCAFCAQSAHHHTNAKCYPLIDEDKIVETAIKREKAGARHCDICTSGLGYTGKEKNFKIILNAFRRMKANTNLKLCACLGTLTMDAAQQLADAGVERYNHNLETARSFFPKIVSTHGYGERIDTIRYAKKAGMEVCSGMIIGLGETIEQRIEHAFLLKELNVDAVPLNVLNPVKGTRLENARPLPPLEIIKTFAIMRFIFPDKNLRFAGGREKNLKSLQPLGFIAGINGMLIGDYLTTSGQEVNKDFQMLNDLNLTY</sequence>
<evidence type="ECO:0000256" key="9">
    <source>
        <dbReference type="ARBA" id="ARBA00022756"/>
    </source>
</evidence>
<comment type="pathway">
    <text evidence="1 13">Cofactor biosynthesis; biotin biosynthesis; biotin from 7,8-diaminononanoate: step 2/2.</text>
</comment>
<evidence type="ECO:0000313" key="16">
    <source>
        <dbReference type="Proteomes" id="UP001165422"/>
    </source>
</evidence>
<evidence type="ECO:0000256" key="12">
    <source>
        <dbReference type="ARBA" id="ARBA00051157"/>
    </source>
</evidence>
<comment type="similarity">
    <text evidence="2 13">Belongs to the radical SAM superfamily. Biotin synthase family.</text>
</comment>
<dbReference type="GO" id="GO:0004076">
    <property type="term" value="F:biotin synthase activity"/>
    <property type="evidence" value="ECO:0007669"/>
    <property type="project" value="UniProtKB-EC"/>
</dbReference>
<keyword evidence="6 13" id="KW-0949">S-adenosyl-L-methionine</keyword>
<comment type="subunit">
    <text evidence="13">Homodimer.</text>
</comment>
<dbReference type="InterPro" id="IPR006638">
    <property type="entry name" value="Elp3/MiaA/NifB-like_rSAM"/>
</dbReference>
<dbReference type="CDD" id="cd01335">
    <property type="entry name" value="Radical_SAM"/>
    <property type="match status" value="1"/>
</dbReference>
<feature type="binding site" evidence="13">
    <location>
        <position position="147"/>
    </location>
    <ligand>
        <name>[2Fe-2S] cluster</name>
        <dbReference type="ChEBI" id="CHEBI:190135"/>
    </ligand>
</feature>
<comment type="catalytic activity">
    <reaction evidence="12 13">
        <text>(4R,5S)-dethiobiotin + (sulfur carrier)-SH + 2 reduced [2Fe-2S]-[ferredoxin] + 2 S-adenosyl-L-methionine = (sulfur carrier)-H + biotin + 2 5'-deoxyadenosine + 2 L-methionine + 2 oxidized [2Fe-2S]-[ferredoxin]</text>
        <dbReference type="Rhea" id="RHEA:22060"/>
        <dbReference type="Rhea" id="RHEA-COMP:10000"/>
        <dbReference type="Rhea" id="RHEA-COMP:10001"/>
        <dbReference type="Rhea" id="RHEA-COMP:14737"/>
        <dbReference type="Rhea" id="RHEA-COMP:14739"/>
        <dbReference type="ChEBI" id="CHEBI:17319"/>
        <dbReference type="ChEBI" id="CHEBI:29917"/>
        <dbReference type="ChEBI" id="CHEBI:33737"/>
        <dbReference type="ChEBI" id="CHEBI:33738"/>
        <dbReference type="ChEBI" id="CHEBI:57586"/>
        <dbReference type="ChEBI" id="CHEBI:57844"/>
        <dbReference type="ChEBI" id="CHEBI:59789"/>
        <dbReference type="ChEBI" id="CHEBI:64428"/>
        <dbReference type="ChEBI" id="CHEBI:149473"/>
        <dbReference type="EC" id="2.8.1.6"/>
    </reaction>
</comment>
<dbReference type="Pfam" id="PF04055">
    <property type="entry name" value="Radical_SAM"/>
    <property type="match status" value="1"/>
</dbReference>
<evidence type="ECO:0000256" key="7">
    <source>
        <dbReference type="ARBA" id="ARBA00022714"/>
    </source>
</evidence>
<dbReference type="PANTHER" id="PTHR22976:SF2">
    <property type="entry name" value="BIOTIN SYNTHASE, MITOCHONDRIAL"/>
    <property type="match status" value="1"/>
</dbReference>
<dbReference type="InterPro" id="IPR024177">
    <property type="entry name" value="Biotin_synthase"/>
</dbReference>